<dbReference type="EMBL" id="JAPDGR010000035">
    <property type="protein sequence ID" value="KAJ2998145.1"/>
    <property type="molecule type" value="Genomic_DNA"/>
</dbReference>
<reference evidence="1" key="1">
    <citation type="submission" date="2022-10" db="EMBL/GenBank/DDBJ databases">
        <title>Genome Sequence of Xylaria curta.</title>
        <authorList>
            <person name="Buettner E."/>
        </authorList>
    </citation>
    <scope>NUCLEOTIDE SEQUENCE</scope>
    <source>
        <strain evidence="1">Babe10</strain>
    </source>
</reference>
<comment type="caution">
    <text evidence="1">The sequence shown here is derived from an EMBL/GenBank/DDBJ whole genome shotgun (WGS) entry which is preliminary data.</text>
</comment>
<sequence length="241" mass="27185">MATFHLFPHFPLELRAHIWKMAATARTVEVRLSHEFSYSGDIPPQVLITPHLSSSTPVPVMLHTCSEARRYGPYKRAFSVLDDPNSTEPRYVWLCFEVDTISIGAAPLEDFALVAPLIQRLKFEASNHYQDFFRRESKALSNFVNAKEIYIVCVDDLRSWDSVSVDPPLVCGEENLFFIDPQDGTKMGYDEMIHRGAPIVISLRGWGPNQRSRSGSRVKANHRQATGSEAVHTPQGRADSI</sequence>
<proteinExistence type="predicted"/>
<organism evidence="1 2">
    <name type="scientific">Xylaria curta</name>
    <dbReference type="NCBI Taxonomy" id="42375"/>
    <lineage>
        <taxon>Eukaryota</taxon>
        <taxon>Fungi</taxon>
        <taxon>Dikarya</taxon>
        <taxon>Ascomycota</taxon>
        <taxon>Pezizomycotina</taxon>
        <taxon>Sordariomycetes</taxon>
        <taxon>Xylariomycetidae</taxon>
        <taxon>Xylariales</taxon>
        <taxon>Xylariaceae</taxon>
        <taxon>Xylaria</taxon>
    </lineage>
</organism>
<evidence type="ECO:0000313" key="2">
    <source>
        <dbReference type="Proteomes" id="UP001143856"/>
    </source>
</evidence>
<name>A0ACC1PPB4_9PEZI</name>
<gene>
    <name evidence="1" type="ORF">NUW58_g420</name>
</gene>
<accession>A0ACC1PPB4</accession>
<evidence type="ECO:0000313" key="1">
    <source>
        <dbReference type="EMBL" id="KAJ2998145.1"/>
    </source>
</evidence>
<dbReference type="Proteomes" id="UP001143856">
    <property type="component" value="Unassembled WGS sequence"/>
</dbReference>
<keyword evidence="2" id="KW-1185">Reference proteome</keyword>
<protein>
    <submittedName>
        <fullName evidence="1">Uncharacterized protein</fullName>
    </submittedName>
</protein>